<evidence type="ECO:0000256" key="4">
    <source>
        <dbReference type="PROSITE-ProRule" id="PRU00335"/>
    </source>
</evidence>
<dbReference type="PRINTS" id="PR00455">
    <property type="entry name" value="HTHTETR"/>
</dbReference>
<comment type="caution">
    <text evidence="6">The sequence shown here is derived from an EMBL/GenBank/DDBJ whole genome shotgun (WGS) entry which is preliminary data.</text>
</comment>
<dbReference type="OrthoDB" id="9812484at2"/>
<evidence type="ECO:0000256" key="3">
    <source>
        <dbReference type="ARBA" id="ARBA00023163"/>
    </source>
</evidence>
<dbReference type="Proteomes" id="UP000238937">
    <property type="component" value="Unassembled WGS sequence"/>
</dbReference>
<dbReference type="Pfam" id="PF16925">
    <property type="entry name" value="TetR_C_13"/>
    <property type="match status" value="1"/>
</dbReference>
<sequence>MDKQHTTRQKLLDTALSLIWSSSYGNVTVDDICKAGGISKSSFYHFFKSKSELAVAAYQSHWEKAASDYNRIFSALVAPLDRLRNYCAYIEHNMQQGIQKTGKMPGCPYSLVGAELSLVDETMRQQVQTMFGGIVRFIEQALRDAQHEGSIDPSIDPHTMAEDLYSFILGLLLQSKVRNDVNLLHRLEPTIMAMIGAKTSTPAN</sequence>
<accession>A0A2T1GDQ8</accession>
<proteinExistence type="predicted"/>
<organism evidence="6 7">
    <name type="scientific">Chamaesiphon polymorphus CCALA 037</name>
    <dbReference type="NCBI Taxonomy" id="2107692"/>
    <lineage>
        <taxon>Bacteria</taxon>
        <taxon>Bacillati</taxon>
        <taxon>Cyanobacteriota</taxon>
        <taxon>Cyanophyceae</taxon>
        <taxon>Gomontiellales</taxon>
        <taxon>Chamaesiphonaceae</taxon>
        <taxon>Chamaesiphon</taxon>
    </lineage>
</organism>
<feature type="domain" description="HTH tetR-type" evidence="5">
    <location>
        <begin position="5"/>
        <end position="65"/>
    </location>
</feature>
<dbReference type="PANTHER" id="PTHR47506">
    <property type="entry name" value="TRANSCRIPTIONAL REGULATORY PROTEIN"/>
    <property type="match status" value="1"/>
</dbReference>
<keyword evidence="7" id="KW-1185">Reference proteome</keyword>
<protein>
    <recommendedName>
        <fullName evidence="5">HTH tetR-type domain-containing protein</fullName>
    </recommendedName>
</protein>
<dbReference type="GO" id="GO:0003677">
    <property type="term" value="F:DNA binding"/>
    <property type="evidence" value="ECO:0007669"/>
    <property type="project" value="UniProtKB-UniRule"/>
</dbReference>
<dbReference type="Gene3D" id="1.10.357.10">
    <property type="entry name" value="Tetracycline Repressor, domain 2"/>
    <property type="match status" value="1"/>
</dbReference>
<keyword evidence="3" id="KW-0804">Transcription</keyword>
<dbReference type="RefSeq" id="WP_106305917.1">
    <property type="nucleotide sequence ID" value="NZ_PVWO01000173.1"/>
</dbReference>
<dbReference type="Pfam" id="PF00440">
    <property type="entry name" value="TetR_N"/>
    <property type="match status" value="1"/>
</dbReference>
<dbReference type="InterPro" id="IPR036271">
    <property type="entry name" value="Tet_transcr_reg_TetR-rel_C_sf"/>
</dbReference>
<dbReference type="InterPro" id="IPR011075">
    <property type="entry name" value="TetR_C"/>
</dbReference>
<feature type="DNA-binding region" description="H-T-H motif" evidence="4">
    <location>
        <begin position="28"/>
        <end position="47"/>
    </location>
</feature>
<dbReference type="InterPro" id="IPR009057">
    <property type="entry name" value="Homeodomain-like_sf"/>
</dbReference>
<evidence type="ECO:0000313" key="7">
    <source>
        <dbReference type="Proteomes" id="UP000238937"/>
    </source>
</evidence>
<dbReference type="PANTHER" id="PTHR47506:SF6">
    <property type="entry name" value="HTH-TYPE TRANSCRIPTIONAL REPRESSOR NEMR"/>
    <property type="match status" value="1"/>
</dbReference>
<dbReference type="EMBL" id="PVWO01000173">
    <property type="protein sequence ID" value="PSB55645.1"/>
    <property type="molecule type" value="Genomic_DNA"/>
</dbReference>
<name>A0A2T1GDQ8_9CYAN</name>
<evidence type="ECO:0000256" key="1">
    <source>
        <dbReference type="ARBA" id="ARBA00023015"/>
    </source>
</evidence>
<evidence type="ECO:0000256" key="2">
    <source>
        <dbReference type="ARBA" id="ARBA00023125"/>
    </source>
</evidence>
<keyword evidence="1" id="KW-0805">Transcription regulation</keyword>
<evidence type="ECO:0000313" key="6">
    <source>
        <dbReference type="EMBL" id="PSB55645.1"/>
    </source>
</evidence>
<dbReference type="AlphaFoldDB" id="A0A2T1GDQ8"/>
<dbReference type="InterPro" id="IPR001647">
    <property type="entry name" value="HTH_TetR"/>
</dbReference>
<dbReference type="SUPFAM" id="SSF46689">
    <property type="entry name" value="Homeodomain-like"/>
    <property type="match status" value="1"/>
</dbReference>
<keyword evidence="2 4" id="KW-0238">DNA-binding</keyword>
<dbReference type="PROSITE" id="PS50977">
    <property type="entry name" value="HTH_TETR_2"/>
    <property type="match status" value="1"/>
</dbReference>
<evidence type="ECO:0000259" key="5">
    <source>
        <dbReference type="PROSITE" id="PS50977"/>
    </source>
</evidence>
<reference evidence="6 7" key="1">
    <citation type="submission" date="2018-03" db="EMBL/GenBank/DDBJ databases">
        <title>The ancient ancestry and fast evolution of plastids.</title>
        <authorList>
            <person name="Moore K.R."/>
            <person name="Magnabosco C."/>
            <person name="Momper L."/>
            <person name="Gold D.A."/>
            <person name="Bosak T."/>
            <person name="Fournier G.P."/>
        </authorList>
    </citation>
    <scope>NUCLEOTIDE SEQUENCE [LARGE SCALE GENOMIC DNA]</scope>
    <source>
        <strain evidence="6 7">CCALA 037</strain>
    </source>
</reference>
<gene>
    <name evidence="6" type="ORF">C7B77_14360</name>
</gene>
<dbReference type="SUPFAM" id="SSF48498">
    <property type="entry name" value="Tetracyclin repressor-like, C-terminal domain"/>
    <property type="match status" value="1"/>
</dbReference>